<name>A0A1H6KE27_RUMFL</name>
<dbReference type="PROSITE" id="PS50887">
    <property type="entry name" value="GGDEF"/>
    <property type="match status" value="1"/>
</dbReference>
<dbReference type="EMBL" id="FNWV01000008">
    <property type="protein sequence ID" value="SEH71782.1"/>
    <property type="molecule type" value="Genomic_DNA"/>
</dbReference>
<dbReference type="InterPro" id="IPR013655">
    <property type="entry name" value="PAS_fold_3"/>
</dbReference>
<dbReference type="GO" id="GO:0052621">
    <property type="term" value="F:diguanylate cyclase activity"/>
    <property type="evidence" value="ECO:0007669"/>
    <property type="project" value="TreeGrafter"/>
</dbReference>
<protein>
    <submittedName>
        <fullName evidence="2">Diguanylate cyclase (GGDEF) domain-containing protein</fullName>
    </submittedName>
</protein>
<dbReference type="PANTHER" id="PTHR45138:SF9">
    <property type="entry name" value="DIGUANYLATE CYCLASE DGCM-RELATED"/>
    <property type="match status" value="1"/>
</dbReference>
<dbReference type="InterPro" id="IPR035965">
    <property type="entry name" value="PAS-like_dom_sf"/>
</dbReference>
<dbReference type="CDD" id="cd01949">
    <property type="entry name" value="GGDEF"/>
    <property type="match status" value="1"/>
</dbReference>
<accession>A0A1H6KE27</accession>
<gene>
    <name evidence="2" type="ORF">SAMN02910265_02283</name>
</gene>
<dbReference type="InterPro" id="IPR050469">
    <property type="entry name" value="Diguanylate_Cyclase"/>
</dbReference>
<dbReference type="InterPro" id="IPR000160">
    <property type="entry name" value="GGDEF_dom"/>
</dbReference>
<dbReference type="AlphaFoldDB" id="A0A1H6KE27"/>
<dbReference type="Gene3D" id="3.30.450.20">
    <property type="entry name" value="PAS domain"/>
    <property type="match status" value="1"/>
</dbReference>
<dbReference type="InterPro" id="IPR029787">
    <property type="entry name" value="Nucleotide_cyclase"/>
</dbReference>
<organism evidence="2 3">
    <name type="scientific">Ruminococcus flavefaciens</name>
    <dbReference type="NCBI Taxonomy" id="1265"/>
    <lineage>
        <taxon>Bacteria</taxon>
        <taxon>Bacillati</taxon>
        <taxon>Bacillota</taxon>
        <taxon>Clostridia</taxon>
        <taxon>Eubacteriales</taxon>
        <taxon>Oscillospiraceae</taxon>
        <taxon>Ruminococcus</taxon>
    </lineage>
</organism>
<dbReference type="RefSeq" id="WP_074717450.1">
    <property type="nucleotide sequence ID" value="NZ_FNWV01000008.1"/>
</dbReference>
<evidence type="ECO:0000313" key="3">
    <source>
        <dbReference type="Proteomes" id="UP000183190"/>
    </source>
</evidence>
<sequence length="444" mass="51382">MKDDKEALSQIALTLTHHFDSLYYIDIESGNYTEYIPHKLFKGLDIPAYGEDFFSEVQESASKCVHPDDLELVIKLHDKEAMLDRLYSNKSYSVVYRLILHGNIMHMRHFELMCDDRKHIICCLENIEEEFRRKEEQEKDLQSARRMARMDALTGIRNKTAFTEYIATVDERIKAAPESCHFGVIMCDVNDLKKINDTRGHSFGDEAIQRTSRLICDTFDHSPVFRVGGDEFVVVLDGRDFDMREQLLAKLREESLANKRSRSGPVVACGMAVFDRVSDDSFEAVYKRADMEMYENKNELKSMKIVDYFMGMNSMDIPINAERKRLLDGMFGALYTVAGEGYVYLNDLKHDFSRWSLTLVDDFGMQSEYMYHADKYWQKHIHPDDMNTYQEAIDAVLCGNAEVRPIRYRARRADGTYAVCHTRGFVLSDKDGNPEYFGGIIIAE</sequence>
<dbReference type="Proteomes" id="UP000183190">
    <property type="component" value="Unassembled WGS sequence"/>
</dbReference>
<feature type="domain" description="GGDEF" evidence="1">
    <location>
        <begin position="180"/>
        <end position="311"/>
    </location>
</feature>
<dbReference type="SMART" id="SM00267">
    <property type="entry name" value="GGDEF"/>
    <property type="match status" value="1"/>
</dbReference>
<dbReference type="NCBIfam" id="TIGR00254">
    <property type="entry name" value="GGDEF"/>
    <property type="match status" value="1"/>
</dbReference>
<dbReference type="PANTHER" id="PTHR45138">
    <property type="entry name" value="REGULATORY COMPONENTS OF SENSORY TRANSDUCTION SYSTEM"/>
    <property type="match status" value="1"/>
</dbReference>
<dbReference type="Pfam" id="PF00990">
    <property type="entry name" value="GGDEF"/>
    <property type="match status" value="1"/>
</dbReference>
<dbReference type="SUPFAM" id="SSF55785">
    <property type="entry name" value="PYP-like sensor domain (PAS domain)"/>
    <property type="match status" value="1"/>
</dbReference>
<dbReference type="SUPFAM" id="SSF55073">
    <property type="entry name" value="Nucleotide cyclase"/>
    <property type="match status" value="1"/>
</dbReference>
<evidence type="ECO:0000313" key="2">
    <source>
        <dbReference type="EMBL" id="SEH71782.1"/>
    </source>
</evidence>
<reference evidence="2 3" key="1">
    <citation type="submission" date="2016-10" db="EMBL/GenBank/DDBJ databases">
        <authorList>
            <person name="de Groot N.N."/>
        </authorList>
    </citation>
    <scope>NUCLEOTIDE SEQUENCE [LARGE SCALE GENOMIC DNA]</scope>
    <source>
        <strain evidence="2 3">YAD2003</strain>
    </source>
</reference>
<evidence type="ECO:0000259" key="1">
    <source>
        <dbReference type="PROSITE" id="PS50887"/>
    </source>
</evidence>
<proteinExistence type="predicted"/>
<dbReference type="Pfam" id="PF08447">
    <property type="entry name" value="PAS_3"/>
    <property type="match status" value="1"/>
</dbReference>
<dbReference type="InterPro" id="IPR043128">
    <property type="entry name" value="Rev_trsase/Diguanyl_cyclase"/>
</dbReference>
<dbReference type="Gene3D" id="3.30.70.270">
    <property type="match status" value="1"/>
</dbReference>